<name>A0A134CFB0_9FIRM</name>
<dbReference type="PANTHER" id="PTHR35334">
    <property type="entry name" value="SERINE TRANSPORTER"/>
    <property type="match status" value="1"/>
</dbReference>
<keyword evidence="7 8" id="KW-0472">Membrane</keyword>
<evidence type="ECO:0000256" key="3">
    <source>
        <dbReference type="ARBA" id="ARBA00022475"/>
    </source>
</evidence>
<dbReference type="EMBL" id="LSDT01000043">
    <property type="protein sequence ID" value="KXB90913.1"/>
    <property type="molecule type" value="Genomic_DNA"/>
</dbReference>
<evidence type="ECO:0000256" key="5">
    <source>
        <dbReference type="ARBA" id="ARBA00022692"/>
    </source>
</evidence>
<dbReference type="PATRIC" id="fig|1588748.3.peg.958"/>
<evidence type="ECO:0000256" key="6">
    <source>
        <dbReference type="ARBA" id="ARBA00022989"/>
    </source>
</evidence>
<keyword evidence="4" id="KW-0997">Cell inner membrane</keyword>
<dbReference type="PANTHER" id="PTHR35334:SF4">
    <property type="entry name" value="SERINE TRANSPORTER-RELATED"/>
    <property type="match status" value="1"/>
</dbReference>
<evidence type="ECO:0000256" key="8">
    <source>
        <dbReference type="SAM" id="Phobius"/>
    </source>
</evidence>
<keyword evidence="5 8" id="KW-0812">Transmembrane</keyword>
<feature type="transmembrane region" description="Helical" evidence="8">
    <location>
        <begin position="109"/>
        <end position="128"/>
    </location>
</feature>
<keyword evidence="2" id="KW-0813">Transport</keyword>
<keyword evidence="6 8" id="KW-1133">Transmembrane helix</keyword>
<evidence type="ECO:0000256" key="4">
    <source>
        <dbReference type="ARBA" id="ARBA00022519"/>
    </source>
</evidence>
<organism evidence="9 10">
    <name type="scientific">Megasphaera hutchinsoni</name>
    <dbReference type="NCBI Taxonomy" id="1588748"/>
    <lineage>
        <taxon>Bacteria</taxon>
        <taxon>Bacillati</taxon>
        <taxon>Bacillota</taxon>
        <taxon>Negativicutes</taxon>
        <taxon>Veillonellales</taxon>
        <taxon>Veillonellaceae</taxon>
        <taxon>Megasphaera</taxon>
    </lineage>
</organism>
<comment type="caution">
    <text evidence="9">The sequence shown here is derived from an EMBL/GenBank/DDBJ whole genome shotgun (WGS) entry which is preliminary data.</text>
</comment>
<comment type="subcellular location">
    <subcellularLocation>
        <location evidence="1">Cell inner membrane</location>
        <topology evidence="1">Multi-pass membrane protein</topology>
    </subcellularLocation>
</comment>
<evidence type="ECO:0000256" key="7">
    <source>
        <dbReference type="ARBA" id="ARBA00023136"/>
    </source>
</evidence>
<protein>
    <submittedName>
        <fullName evidence="9">Uncharacterized protein</fullName>
    </submittedName>
</protein>
<evidence type="ECO:0000256" key="1">
    <source>
        <dbReference type="ARBA" id="ARBA00004429"/>
    </source>
</evidence>
<dbReference type="GO" id="GO:0005886">
    <property type="term" value="C:plasma membrane"/>
    <property type="evidence" value="ECO:0007669"/>
    <property type="project" value="UniProtKB-SubCell"/>
</dbReference>
<dbReference type="AlphaFoldDB" id="A0A134CFB0"/>
<reference evidence="10" key="1">
    <citation type="submission" date="2016-01" db="EMBL/GenBank/DDBJ databases">
        <authorList>
            <person name="Mitreva M."/>
            <person name="Pepin K.H."/>
            <person name="Mihindukulasuriya K.A."/>
            <person name="Fulton R."/>
            <person name="Fronick C."/>
            <person name="O'Laughlin M."/>
            <person name="Miner T."/>
            <person name="Herter B."/>
            <person name="Rosa B.A."/>
            <person name="Cordes M."/>
            <person name="Tomlinson C."/>
            <person name="Wollam A."/>
            <person name="Palsikar V.B."/>
            <person name="Mardis E.R."/>
            <person name="Wilson R.K."/>
        </authorList>
    </citation>
    <scope>NUCLEOTIDE SEQUENCE [LARGE SCALE GENOMIC DNA]</scope>
    <source>
        <strain evidence="10">KA00182</strain>
    </source>
</reference>
<feature type="transmembrane region" description="Helical" evidence="8">
    <location>
        <begin position="76"/>
        <end position="97"/>
    </location>
</feature>
<accession>A0A134CFB0</accession>
<feature type="transmembrane region" description="Helical" evidence="8">
    <location>
        <begin position="50"/>
        <end position="70"/>
    </location>
</feature>
<evidence type="ECO:0000256" key="2">
    <source>
        <dbReference type="ARBA" id="ARBA00022448"/>
    </source>
</evidence>
<dbReference type="GO" id="GO:0003333">
    <property type="term" value="P:amino acid transmembrane transport"/>
    <property type="evidence" value="ECO:0007669"/>
    <property type="project" value="InterPro"/>
</dbReference>
<dbReference type="RefSeq" id="WP_062485750.1">
    <property type="nucleotide sequence ID" value="NZ_KQ960952.1"/>
</dbReference>
<dbReference type="Proteomes" id="UP000070160">
    <property type="component" value="Unassembled WGS sequence"/>
</dbReference>
<dbReference type="InterPro" id="IPR018227">
    <property type="entry name" value="Amino_acid_transport_2"/>
</dbReference>
<evidence type="ECO:0000313" key="9">
    <source>
        <dbReference type="EMBL" id="KXB90913.1"/>
    </source>
</evidence>
<keyword evidence="3" id="KW-1003">Cell membrane</keyword>
<evidence type="ECO:0000313" key="10">
    <source>
        <dbReference type="Proteomes" id="UP000070160"/>
    </source>
</evidence>
<proteinExistence type="predicted"/>
<gene>
    <name evidence="9" type="ORF">HMPREF3182_00995</name>
</gene>
<sequence length="129" mass="14747">MFIELNLILNIFAVVTAYFAMFLSFRDACTGIVMNVLKRITSEENLNRRVLKYGISVFCVLLCWGIILVNAPILKFTPILGCLIGIIACFLPACLVWKLDYLKKYKDWKLIPVIFMGLILLISPIISLW</sequence>
<keyword evidence="10" id="KW-1185">Reference proteome</keyword>
<feature type="transmembrane region" description="Helical" evidence="8">
    <location>
        <begin position="6"/>
        <end position="29"/>
    </location>
</feature>
<dbReference type="STRING" id="1588748.HMPREF3182_00995"/>